<reference evidence="1" key="1">
    <citation type="journal article" date="2021" name="bioRxiv">
        <title>Whole Genome Assembly and Annotation of Northern Wild Rice, Zizania palustris L., Supports a Whole Genome Duplication in the Zizania Genus.</title>
        <authorList>
            <person name="Haas M."/>
            <person name="Kono T."/>
            <person name="Macchietto M."/>
            <person name="Millas R."/>
            <person name="McGilp L."/>
            <person name="Shao M."/>
            <person name="Duquette J."/>
            <person name="Hirsch C.N."/>
            <person name="Kimball J."/>
        </authorList>
    </citation>
    <scope>NUCLEOTIDE SEQUENCE</scope>
    <source>
        <tissue evidence="1">Fresh leaf tissue</tissue>
    </source>
</reference>
<reference evidence="1" key="2">
    <citation type="submission" date="2021-02" db="EMBL/GenBank/DDBJ databases">
        <authorList>
            <person name="Kimball J.A."/>
            <person name="Haas M.W."/>
            <person name="Macchietto M."/>
            <person name="Kono T."/>
            <person name="Duquette J."/>
            <person name="Shao M."/>
        </authorList>
    </citation>
    <scope>NUCLEOTIDE SEQUENCE</scope>
    <source>
        <tissue evidence="1">Fresh leaf tissue</tissue>
    </source>
</reference>
<name>A0A8J5WJE1_ZIZPA</name>
<organism evidence="1 2">
    <name type="scientific">Zizania palustris</name>
    <name type="common">Northern wild rice</name>
    <dbReference type="NCBI Taxonomy" id="103762"/>
    <lineage>
        <taxon>Eukaryota</taxon>
        <taxon>Viridiplantae</taxon>
        <taxon>Streptophyta</taxon>
        <taxon>Embryophyta</taxon>
        <taxon>Tracheophyta</taxon>
        <taxon>Spermatophyta</taxon>
        <taxon>Magnoliopsida</taxon>
        <taxon>Liliopsida</taxon>
        <taxon>Poales</taxon>
        <taxon>Poaceae</taxon>
        <taxon>BOP clade</taxon>
        <taxon>Oryzoideae</taxon>
        <taxon>Oryzeae</taxon>
        <taxon>Zizaniinae</taxon>
        <taxon>Zizania</taxon>
    </lineage>
</organism>
<gene>
    <name evidence="1" type="ORF">GUJ93_ZPchr0012g22029</name>
</gene>
<dbReference type="EMBL" id="JAAALK010000080">
    <property type="protein sequence ID" value="KAG8091505.1"/>
    <property type="molecule type" value="Genomic_DNA"/>
</dbReference>
<accession>A0A8J5WJE1</accession>
<evidence type="ECO:0000313" key="1">
    <source>
        <dbReference type="EMBL" id="KAG8091505.1"/>
    </source>
</evidence>
<dbReference type="AlphaFoldDB" id="A0A8J5WJE1"/>
<keyword evidence="2" id="KW-1185">Reference proteome</keyword>
<evidence type="ECO:0000313" key="2">
    <source>
        <dbReference type="Proteomes" id="UP000729402"/>
    </source>
</evidence>
<sequence length="88" mass="9485">MVIKTERWEVGVQAPLYKAWIGASSVELGRVILLGLLLGRTILTWSGSAEVAVALLTGLAVGFGSVDHRPNQANMALFDRLTSKPRLP</sequence>
<dbReference type="Proteomes" id="UP000729402">
    <property type="component" value="Unassembled WGS sequence"/>
</dbReference>
<proteinExistence type="predicted"/>
<protein>
    <submittedName>
        <fullName evidence="1">Uncharacterized protein</fullName>
    </submittedName>
</protein>
<comment type="caution">
    <text evidence="1">The sequence shown here is derived from an EMBL/GenBank/DDBJ whole genome shotgun (WGS) entry which is preliminary data.</text>
</comment>